<dbReference type="InterPro" id="IPR037579">
    <property type="entry name" value="FIB_ANG-like"/>
</dbReference>
<keyword evidence="5 8" id="KW-0175">Coiled coil</keyword>
<reference evidence="11" key="1">
    <citation type="journal article" date="2013" name="Nat. Biotechnol.">
        <title>Chinese hamster genome sequenced from sorted chromosomes.</title>
        <authorList>
            <person name="Brinkrolf K."/>
            <person name="Rupp O."/>
            <person name="Laux H."/>
            <person name="Kollin F."/>
            <person name="Ernst W."/>
            <person name="Linke B."/>
            <person name="Kofler R."/>
            <person name="Romand S."/>
            <person name="Hesse F."/>
            <person name="Budach W.E."/>
            <person name="Galosy S."/>
            <person name="Muller D."/>
            <person name="Noll T."/>
            <person name="Wienberg J."/>
            <person name="Jostock T."/>
            <person name="Leonard M."/>
            <person name="Grillari J."/>
            <person name="Tauch A."/>
            <person name="Goesmann A."/>
            <person name="Helk B."/>
            <person name="Mott J.E."/>
            <person name="Puhler A."/>
            <person name="Borth N."/>
        </authorList>
    </citation>
    <scope>NUCLEOTIDE SEQUENCE [LARGE SCALE GENOMIC DNA]</scope>
    <source>
        <strain evidence="11">17A/GY</strain>
    </source>
</reference>
<dbReference type="GO" id="GO:0005576">
    <property type="term" value="C:extracellular region"/>
    <property type="evidence" value="ECO:0007669"/>
    <property type="project" value="UniProtKB-SubCell"/>
</dbReference>
<organism evidence="10 11">
    <name type="scientific">Cricetulus griseus</name>
    <name type="common">Chinese hamster</name>
    <name type="synonym">Cricetulus barabensis griseus</name>
    <dbReference type="NCBI Taxonomy" id="10029"/>
    <lineage>
        <taxon>Eukaryota</taxon>
        <taxon>Metazoa</taxon>
        <taxon>Chordata</taxon>
        <taxon>Craniata</taxon>
        <taxon>Vertebrata</taxon>
        <taxon>Euteleostomi</taxon>
        <taxon>Mammalia</taxon>
        <taxon>Eutheria</taxon>
        <taxon>Euarchontoglires</taxon>
        <taxon>Glires</taxon>
        <taxon>Rodentia</taxon>
        <taxon>Myomorpha</taxon>
        <taxon>Muroidea</taxon>
        <taxon>Cricetidae</taxon>
        <taxon>Cricetinae</taxon>
        <taxon>Cricetulus</taxon>
    </lineage>
</organism>
<evidence type="ECO:0000256" key="2">
    <source>
        <dbReference type="ARBA" id="ARBA00022525"/>
    </source>
</evidence>
<dbReference type="InterPro" id="IPR036056">
    <property type="entry name" value="Fibrinogen-like_C"/>
</dbReference>
<dbReference type="Pfam" id="PF25443">
    <property type="entry name" value="ANG-1"/>
    <property type="match status" value="1"/>
</dbReference>
<dbReference type="Gene3D" id="4.10.530.10">
    <property type="entry name" value="Gamma-fibrinogen Carboxyl Terminal Fragment, domain 2"/>
    <property type="match status" value="1"/>
</dbReference>
<dbReference type="SMART" id="SM00186">
    <property type="entry name" value="FBG"/>
    <property type="match status" value="1"/>
</dbReference>
<dbReference type="AlphaFoldDB" id="A0A061IJB8"/>
<keyword evidence="7" id="KW-0325">Glycoprotein</keyword>
<dbReference type="FunFam" id="3.90.215.10:FF:000001">
    <property type="entry name" value="Tenascin isoform 1"/>
    <property type="match status" value="1"/>
</dbReference>
<comment type="subcellular location">
    <subcellularLocation>
        <location evidence="1">Secreted</location>
    </subcellularLocation>
</comment>
<dbReference type="InterPro" id="IPR057439">
    <property type="entry name" value="ANG-1/2/4"/>
</dbReference>
<feature type="coiled-coil region" evidence="8">
    <location>
        <begin position="210"/>
        <end position="290"/>
    </location>
</feature>
<evidence type="ECO:0000256" key="5">
    <source>
        <dbReference type="ARBA" id="ARBA00023054"/>
    </source>
</evidence>
<protein>
    <submittedName>
        <fullName evidence="10">Angiopoietin-2-like isoform 1</fullName>
    </submittedName>
</protein>
<dbReference type="Proteomes" id="UP000030759">
    <property type="component" value="Unassembled WGS sequence"/>
</dbReference>
<keyword evidence="2" id="KW-0964">Secreted</keyword>
<dbReference type="InterPro" id="IPR014716">
    <property type="entry name" value="Fibrinogen_a/b/g_C_1"/>
</dbReference>
<evidence type="ECO:0000256" key="6">
    <source>
        <dbReference type="ARBA" id="ARBA00023157"/>
    </source>
</evidence>
<accession>A0A061IJB8</accession>
<proteinExistence type="predicted"/>
<dbReference type="FunFam" id="4.10.530.10:FF:000001">
    <property type="entry name" value="angiopoietin-2 isoform X1"/>
    <property type="match status" value="1"/>
</dbReference>
<evidence type="ECO:0000313" key="10">
    <source>
        <dbReference type="EMBL" id="ERE89234.1"/>
    </source>
</evidence>
<keyword evidence="6" id="KW-1015">Disulfide bond</keyword>
<dbReference type="EMBL" id="KE664890">
    <property type="protein sequence ID" value="ERE89234.1"/>
    <property type="molecule type" value="Genomic_DNA"/>
</dbReference>
<dbReference type="GO" id="GO:0007596">
    <property type="term" value="P:blood coagulation"/>
    <property type="evidence" value="ECO:0007669"/>
    <property type="project" value="InterPro"/>
</dbReference>
<evidence type="ECO:0000313" key="11">
    <source>
        <dbReference type="Proteomes" id="UP000030759"/>
    </source>
</evidence>
<gene>
    <name evidence="10" type="ORF">H671_1g2482</name>
</gene>
<dbReference type="PANTHER" id="PTHR47221:SF6">
    <property type="entry name" value="FIBRINOGEN ALPHA CHAIN"/>
    <property type="match status" value="1"/>
</dbReference>
<evidence type="ECO:0000256" key="7">
    <source>
        <dbReference type="ARBA" id="ARBA00023180"/>
    </source>
</evidence>
<dbReference type="Pfam" id="PF00147">
    <property type="entry name" value="Fibrinogen_C"/>
    <property type="match status" value="1"/>
</dbReference>
<dbReference type="NCBIfam" id="NF040941">
    <property type="entry name" value="GGGWT_bact"/>
    <property type="match status" value="1"/>
</dbReference>
<dbReference type="GO" id="GO:0001525">
    <property type="term" value="P:angiogenesis"/>
    <property type="evidence" value="ECO:0007669"/>
    <property type="project" value="UniProtKB-KW"/>
</dbReference>
<dbReference type="Gene3D" id="3.90.215.10">
    <property type="entry name" value="Gamma Fibrinogen, chain A, domain 1"/>
    <property type="match status" value="1"/>
</dbReference>
<keyword evidence="4" id="KW-0732">Signal</keyword>
<dbReference type="PANTHER" id="PTHR47221">
    <property type="entry name" value="FIBRINOGEN ALPHA CHAIN"/>
    <property type="match status" value="1"/>
</dbReference>
<evidence type="ECO:0000256" key="3">
    <source>
        <dbReference type="ARBA" id="ARBA00022657"/>
    </source>
</evidence>
<evidence type="ECO:0000256" key="8">
    <source>
        <dbReference type="SAM" id="Coils"/>
    </source>
</evidence>
<sequence>MPGLWAAMAWKEDSAVPAAVRGLGLIRACKFAELTAYNPKGERMWQIVVLTFGCDLVLASAYNNFRKSVDSTGRRQYQVQNGPCSYTFLLPETDSCRSSSSPYMSNAVQRDAPLDYDDSVQRLQVLENILENNTQWLMKLENYIQDNMKKEMVEIQQNVVQNQTAVMIEIGTSLLNQTAAQTRKLTDVEAQVLNQTTRLELQLLQHSISTNKLEKQILDQTSEINKLQDKNSFLEKKVLDMEDKHSVQLQSMKEQKDQLQVLVSKQSSVIDELEKKLVTATVNNSVLQKQQHDLMETVNSLLTMMSTPNSKGSAVVPKEEESTFRDCADVFKSGLTTSGIYTLTFPNSTEEIKAYCDMDSSGGGWTVIQHREDGTIDFQRTWKEYKEGFGSPLGEYWLGNEFVSQLTNRHRYVLKIQLKDWEGNEAHSLYEHFYLSTEEFKYRIHLTGLTGTAGKISSISQPGSDFSTKDSDNDKCICKCSQMLTGGWWFDACGPSNLNGQYYPQKQNTNKFNGIKWYYWKGSGYSLKATTMMIRPADF</sequence>
<dbReference type="PROSITE" id="PS00514">
    <property type="entry name" value="FIBRINOGEN_C_1"/>
    <property type="match status" value="1"/>
</dbReference>
<keyword evidence="3" id="KW-0037">Angiogenesis</keyword>
<evidence type="ECO:0000259" key="9">
    <source>
        <dbReference type="PROSITE" id="PS51406"/>
    </source>
</evidence>
<dbReference type="InterPro" id="IPR002181">
    <property type="entry name" value="Fibrinogen_a/b/g_C_dom"/>
</dbReference>
<dbReference type="InterPro" id="IPR020837">
    <property type="entry name" value="Fibrinogen_CS"/>
</dbReference>
<name>A0A061IJB8_CRIGR</name>
<dbReference type="CDD" id="cd00087">
    <property type="entry name" value="FReD"/>
    <property type="match status" value="1"/>
</dbReference>
<dbReference type="SUPFAM" id="SSF56496">
    <property type="entry name" value="Fibrinogen C-terminal domain-like"/>
    <property type="match status" value="1"/>
</dbReference>
<dbReference type="PROSITE" id="PS51406">
    <property type="entry name" value="FIBRINOGEN_C_2"/>
    <property type="match status" value="1"/>
</dbReference>
<evidence type="ECO:0000256" key="1">
    <source>
        <dbReference type="ARBA" id="ARBA00004613"/>
    </source>
</evidence>
<feature type="domain" description="Fibrinogen C-terminal" evidence="9">
    <location>
        <begin position="318"/>
        <end position="538"/>
    </location>
</feature>
<evidence type="ECO:0000256" key="4">
    <source>
        <dbReference type="ARBA" id="ARBA00022729"/>
    </source>
</evidence>